<name>A0A9N9N0K1_9CUCU</name>
<dbReference type="AlphaFoldDB" id="A0A9N9N0K1"/>
<evidence type="ECO:0000256" key="4">
    <source>
        <dbReference type="ARBA" id="ARBA00023163"/>
    </source>
</evidence>
<dbReference type="Pfam" id="PF13873">
    <property type="entry name" value="Myb_DNA-bind_5"/>
    <property type="match status" value="1"/>
</dbReference>
<comment type="subunit">
    <text evidence="1">Self-associates forming complexes of several hundred monomers.</text>
</comment>
<feature type="domain" description="Myb/SANT-like DNA-binding" evidence="7">
    <location>
        <begin position="29"/>
        <end position="73"/>
    </location>
</feature>
<evidence type="ECO:0000256" key="6">
    <source>
        <dbReference type="SAM" id="MobiDB-lite"/>
    </source>
</evidence>
<protein>
    <recommendedName>
        <fullName evidence="2">Regulatory protein zeste</fullName>
    </recommendedName>
</protein>
<keyword evidence="3" id="KW-0805">Transcription regulation</keyword>
<evidence type="ECO:0000256" key="3">
    <source>
        <dbReference type="ARBA" id="ARBA00023015"/>
    </source>
</evidence>
<sequence>MPPKKANPEQYKKLVDLVWESDVIRWGKGTPDMKKEAWQQISETLNCIGGAEKTAEGWKKAFIEWKSHIKAKIRCEKPLTEIEKKCANMTGLFISCTGIANIPELGLKGQPEEFTVKEDGFLEKYQEFSEVPTTSEELPETSQESPEESPETVQEENLEGNNKAPSKVNKGKLTLLEEHVNETSKGLLEIAKSILAVADSINNLAVAVNQSNKTVPNEEI</sequence>
<dbReference type="EMBL" id="OU892283">
    <property type="protein sequence ID" value="CAG9771511.1"/>
    <property type="molecule type" value="Genomic_DNA"/>
</dbReference>
<dbReference type="OrthoDB" id="6771133at2759"/>
<evidence type="ECO:0000256" key="1">
    <source>
        <dbReference type="ARBA" id="ARBA00011764"/>
    </source>
</evidence>
<keyword evidence="9" id="KW-1185">Reference proteome</keyword>
<organism evidence="8 9">
    <name type="scientific">Ceutorhynchus assimilis</name>
    <name type="common">cabbage seed weevil</name>
    <dbReference type="NCBI Taxonomy" id="467358"/>
    <lineage>
        <taxon>Eukaryota</taxon>
        <taxon>Metazoa</taxon>
        <taxon>Ecdysozoa</taxon>
        <taxon>Arthropoda</taxon>
        <taxon>Hexapoda</taxon>
        <taxon>Insecta</taxon>
        <taxon>Pterygota</taxon>
        <taxon>Neoptera</taxon>
        <taxon>Endopterygota</taxon>
        <taxon>Coleoptera</taxon>
        <taxon>Polyphaga</taxon>
        <taxon>Cucujiformia</taxon>
        <taxon>Curculionidae</taxon>
        <taxon>Ceutorhynchinae</taxon>
        <taxon>Ceutorhynchus</taxon>
    </lineage>
</organism>
<dbReference type="Proteomes" id="UP001152799">
    <property type="component" value="Chromosome 7"/>
</dbReference>
<reference evidence="8" key="1">
    <citation type="submission" date="2022-01" db="EMBL/GenBank/DDBJ databases">
        <authorList>
            <person name="King R."/>
        </authorList>
    </citation>
    <scope>NUCLEOTIDE SEQUENCE</scope>
</reference>
<evidence type="ECO:0000256" key="2">
    <source>
        <dbReference type="ARBA" id="ARBA00016807"/>
    </source>
</evidence>
<accession>A0A9N9N0K1</accession>
<feature type="region of interest" description="Disordered" evidence="6">
    <location>
        <begin position="128"/>
        <end position="170"/>
    </location>
</feature>
<feature type="compositionally biased region" description="Low complexity" evidence="6">
    <location>
        <begin position="129"/>
        <end position="144"/>
    </location>
</feature>
<keyword evidence="4" id="KW-0804">Transcription</keyword>
<evidence type="ECO:0000256" key="5">
    <source>
        <dbReference type="ARBA" id="ARBA00025466"/>
    </source>
</evidence>
<evidence type="ECO:0000313" key="9">
    <source>
        <dbReference type="Proteomes" id="UP001152799"/>
    </source>
</evidence>
<feature type="compositionally biased region" description="Acidic residues" evidence="6">
    <location>
        <begin position="145"/>
        <end position="158"/>
    </location>
</feature>
<evidence type="ECO:0000259" key="7">
    <source>
        <dbReference type="Pfam" id="PF13873"/>
    </source>
</evidence>
<comment type="function">
    <text evidence="5">Involved in transvection phenomena (= synapsis-dependent gene expression), where the synaptic pairing of chromosomes carrying genes with which zeste interacts influences the expression of these genes. Zeste binds to DNA and stimulates transcription from a nearby promoter.</text>
</comment>
<proteinExistence type="predicted"/>
<dbReference type="InterPro" id="IPR028002">
    <property type="entry name" value="Myb_DNA-bind_5"/>
</dbReference>
<evidence type="ECO:0000313" key="8">
    <source>
        <dbReference type="EMBL" id="CAG9771511.1"/>
    </source>
</evidence>
<gene>
    <name evidence="8" type="ORF">CEUTPL_LOCUS11943</name>
</gene>